<keyword evidence="4" id="KW-1185">Reference proteome</keyword>
<reference evidence="3 4" key="1">
    <citation type="journal article" date="2019" name="Int. J. Syst. Evol. Microbiol.">
        <title>The Global Catalogue of Microorganisms (GCM) 10K type strain sequencing project: providing services to taxonomists for standard genome sequencing and annotation.</title>
        <authorList>
            <consortium name="The Broad Institute Genomics Platform"/>
            <consortium name="The Broad Institute Genome Sequencing Center for Infectious Disease"/>
            <person name="Wu L."/>
            <person name="Ma J."/>
        </authorList>
    </citation>
    <scope>NUCLEOTIDE SEQUENCE [LARGE SCALE GENOMIC DNA]</scope>
    <source>
        <strain evidence="3 4">RDMS1</strain>
    </source>
</reference>
<dbReference type="Pfam" id="PF18545">
    <property type="entry name" value="HalOD1"/>
    <property type="match status" value="1"/>
</dbReference>
<dbReference type="InterPro" id="IPR040624">
    <property type="entry name" value="HalOD1"/>
</dbReference>
<comment type="caution">
    <text evidence="3">The sequence shown here is derived from an EMBL/GenBank/DDBJ whole genome shotgun (WGS) entry which is preliminary data.</text>
</comment>
<evidence type="ECO:0000259" key="2">
    <source>
        <dbReference type="Pfam" id="PF18545"/>
    </source>
</evidence>
<feature type="domain" description="Halobacterial output" evidence="2">
    <location>
        <begin position="38"/>
        <end position="113"/>
    </location>
</feature>
<accession>A0ABD5YXR4</accession>
<dbReference type="RefSeq" id="WP_248910015.1">
    <property type="nucleotide sequence ID" value="NZ_CP109980.1"/>
</dbReference>
<protein>
    <submittedName>
        <fullName evidence="3">HalOD1 output domain-containing protein</fullName>
    </submittedName>
</protein>
<evidence type="ECO:0000313" key="4">
    <source>
        <dbReference type="Proteomes" id="UP001596417"/>
    </source>
</evidence>
<dbReference type="GeneID" id="76201788"/>
<proteinExistence type="predicted"/>
<feature type="compositionally biased region" description="Basic and acidic residues" evidence="1">
    <location>
        <begin position="1"/>
        <end position="11"/>
    </location>
</feature>
<evidence type="ECO:0000313" key="3">
    <source>
        <dbReference type="EMBL" id="MFC7192106.1"/>
    </source>
</evidence>
<gene>
    <name evidence="3" type="ORF">ACFQL7_21385</name>
</gene>
<organism evidence="3 4">
    <name type="scientific">Halocatena marina</name>
    <dbReference type="NCBI Taxonomy" id="2934937"/>
    <lineage>
        <taxon>Archaea</taxon>
        <taxon>Methanobacteriati</taxon>
        <taxon>Methanobacteriota</taxon>
        <taxon>Stenosarchaea group</taxon>
        <taxon>Halobacteria</taxon>
        <taxon>Halobacteriales</taxon>
        <taxon>Natronomonadaceae</taxon>
        <taxon>Halocatena</taxon>
    </lineage>
</organism>
<dbReference type="AlphaFoldDB" id="A0ABD5YXR4"/>
<evidence type="ECO:0000256" key="1">
    <source>
        <dbReference type="SAM" id="MobiDB-lite"/>
    </source>
</evidence>
<name>A0ABD5YXR4_9EURY</name>
<feature type="region of interest" description="Disordered" evidence="1">
    <location>
        <begin position="1"/>
        <end position="24"/>
    </location>
</feature>
<sequence length="122" mass="13389">MRDIRADESDSTRPLADGNKTSEWQPVAERSFEWNGNTELVETIIETVAAAEDVDVTTITAPPLIDAVPVSALEDLFFGRPVEETSHACIGQVRFRYRGMRVTVTSKGNVVVAEPVPDNADE</sequence>
<dbReference type="EMBL" id="JBHTAX010000004">
    <property type="protein sequence ID" value="MFC7192106.1"/>
    <property type="molecule type" value="Genomic_DNA"/>
</dbReference>
<dbReference type="Proteomes" id="UP001596417">
    <property type="component" value="Unassembled WGS sequence"/>
</dbReference>